<protein>
    <recommendedName>
        <fullName evidence="4">Mitochondrial division protein 1</fullName>
    </recommendedName>
</protein>
<dbReference type="GO" id="GO:1990234">
    <property type="term" value="C:transferase complex"/>
    <property type="evidence" value="ECO:0007669"/>
    <property type="project" value="UniProtKB-ARBA"/>
</dbReference>
<dbReference type="InterPro" id="IPR019775">
    <property type="entry name" value="WD40_repeat_CS"/>
</dbReference>
<evidence type="ECO:0000313" key="9">
    <source>
        <dbReference type="EMBL" id="KAK6500285.1"/>
    </source>
</evidence>
<dbReference type="PROSITE" id="PS50837">
    <property type="entry name" value="NACHT"/>
    <property type="match status" value="1"/>
</dbReference>
<feature type="domain" description="NACHT" evidence="8">
    <location>
        <begin position="195"/>
        <end position="346"/>
    </location>
</feature>
<evidence type="ECO:0000256" key="7">
    <source>
        <dbReference type="SAM" id="Coils"/>
    </source>
</evidence>
<sequence>MSDPLSTIAGIIGVVQGIHGCWKFYSGVKGAKEDVDKLTVEIDNIKGLVEQVKTFLNDTNYDGLSDSRELKGALEGCRNELQQLQGKLDSQKDRGSRLGFFKRTKWPFVKPDIVEIINSLERWKASIDLVLTVYQTDKLQNLDQKIDLAGLPIAEGAAYGSFADRHEPECLPGTRIELRKRIADWLNSPHGQGECLFWLSGVAGTGKSTISRTIARDLKDNGQLVASFFFRRGEKDRGNAARLFTTLASQFANKAGDVRRTIQKAIEADPSIPTMNPGEQFSKLIFQPLSQVQDHKLQSHPRKVIVVIDALDECDQEKDQRLIISLLSQFKDLKGIDTRVFLTSRPELPIRLGFKDLSKNIHQDVILHEVAGTDRDIGILLQDEFSKIRQDRGLPSGWPGDETIQKLIKMAVPLFIFAATACRFIADEDWDPEEQVKLVMEYQTDLGEDVEKTYLPILKRLITDHNSVAQAKLAKEFRQIVGAIVNLASPLSIPSLAKLLSISEGTIDLRLKRLHSVLNIPAETSRHEPVRTFHLSFRDFLTNQRLHDRSELSQFWVDEKEAHRLLATHCIEIMSSTTGSGLKRDICGLGLSGILRSQVDVGLVQKHISPELQYACRYWVYHIVQSGGSISENDQAHNFLQKNLLHWLEAESLLGEMDHTISKINELRMSVNVNHGQSLWDLLYDIKRFVLRNRYMIDKAPLQTYISALIFAPEQSLVKKLFDPRSYIPWLRQLPQVEGNWDAVLQTLEGHEVEIASLEFYHDILASMSFDGAIRLWDANTGAPLRAMKIDEERYPDHRFGLSFSPNGVLASQAGNTIKLWDIDTGALLRTLRQRSSRFTSITFAFDGALAAASDDCTIGLWGADTGALIRILGEYETPASALAFFDGILASISMDGVIRLHGSNISTSVQILDSPKSNSPPWVEGYLAFSPVGILGSVCVDGNIRLWDSRNGTLLSTIQRENTRISIPRVIAFFGDILACATKDGMIELWNGNGALLQTVRAYTDSVRDIKFSSSGILASASSLDATIKLRDIHMLLLNIKTSEINKGGFDSMRFSSNGELLASSLGSASRTVCLWEAEGALRQKIAPICSNVYSVAVLGFSTHCDVLALTGRLTPDLLDREDCFGIELWGLDGVLLREIEIPDTVKAAASAIAFSSDDKIMAATCLTGRWTDRKLVILLWGLDTEAPPRVFRSSVPLLESGEVVRLAFSSDNKALLGVLQTGEVLLWDSNTGKQLAKYELPAAVFRFASDPLNLWDALTLEYIKSFNSKRAEYVGLADRTSTSFETSLKGCIVVKDEWMWRDEDRIVWLLDEYRPASPRSWDICGNRVALGHRSGRVALFEFDQR</sequence>
<dbReference type="Pfam" id="PF24883">
    <property type="entry name" value="NPHP3_N"/>
    <property type="match status" value="1"/>
</dbReference>
<organism evidence="9 10">
    <name type="scientific">Arthrobotrys musiformis</name>
    <dbReference type="NCBI Taxonomy" id="47236"/>
    <lineage>
        <taxon>Eukaryota</taxon>
        <taxon>Fungi</taxon>
        <taxon>Dikarya</taxon>
        <taxon>Ascomycota</taxon>
        <taxon>Pezizomycotina</taxon>
        <taxon>Orbiliomycetes</taxon>
        <taxon>Orbiliales</taxon>
        <taxon>Orbiliaceae</taxon>
        <taxon>Arthrobotrys</taxon>
    </lineage>
</organism>
<keyword evidence="7" id="KW-0175">Coiled coil</keyword>
<keyword evidence="10" id="KW-1185">Reference proteome</keyword>
<evidence type="ECO:0000256" key="1">
    <source>
        <dbReference type="ARBA" id="ARBA00022574"/>
    </source>
</evidence>
<name>A0AAV9W2Q7_9PEZI</name>
<evidence type="ECO:0000256" key="6">
    <source>
        <dbReference type="PROSITE-ProRule" id="PRU00221"/>
    </source>
</evidence>
<evidence type="ECO:0000259" key="8">
    <source>
        <dbReference type="PROSITE" id="PS50837"/>
    </source>
</evidence>
<dbReference type="Proteomes" id="UP001370758">
    <property type="component" value="Unassembled WGS sequence"/>
</dbReference>
<dbReference type="GO" id="GO:0005634">
    <property type="term" value="C:nucleus"/>
    <property type="evidence" value="ECO:0007669"/>
    <property type="project" value="TreeGrafter"/>
</dbReference>
<dbReference type="InterPro" id="IPR001680">
    <property type="entry name" value="WD40_rpt"/>
</dbReference>
<dbReference type="PROSITE" id="PS00678">
    <property type="entry name" value="WD_REPEATS_1"/>
    <property type="match status" value="1"/>
</dbReference>
<dbReference type="InterPro" id="IPR015943">
    <property type="entry name" value="WD40/YVTN_repeat-like_dom_sf"/>
</dbReference>
<comment type="function">
    <text evidence="5">Involved in mitochondrial fission. Acts as an adapter protein required to form mitochondrial fission complexes. Formation of these complexes is required to promote constriction and fission of the mitochondrial compartment at a late step in mitochondrial division.</text>
</comment>
<dbReference type="PROSITE" id="PS50294">
    <property type="entry name" value="WD_REPEATS_REGION"/>
    <property type="match status" value="1"/>
</dbReference>
<comment type="similarity">
    <text evidence="3">Belongs to the WD repeat MDV1/CAF4 family.</text>
</comment>
<dbReference type="Pfam" id="PF00400">
    <property type="entry name" value="WD40"/>
    <property type="match status" value="4"/>
</dbReference>
<accession>A0AAV9W2Q7</accession>
<dbReference type="PANTHER" id="PTHR22847">
    <property type="entry name" value="WD40 REPEAT PROTEIN"/>
    <property type="match status" value="1"/>
</dbReference>
<feature type="repeat" description="WD" evidence="6">
    <location>
        <begin position="748"/>
        <end position="787"/>
    </location>
</feature>
<evidence type="ECO:0000256" key="4">
    <source>
        <dbReference type="ARBA" id="ARBA00039789"/>
    </source>
</evidence>
<evidence type="ECO:0000256" key="5">
    <source>
        <dbReference type="ARBA" id="ARBA00043913"/>
    </source>
</evidence>
<dbReference type="InterPro" id="IPR027417">
    <property type="entry name" value="P-loop_NTPase"/>
</dbReference>
<evidence type="ECO:0000256" key="2">
    <source>
        <dbReference type="ARBA" id="ARBA00022737"/>
    </source>
</evidence>
<dbReference type="SUPFAM" id="SSF50978">
    <property type="entry name" value="WD40 repeat-like"/>
    <property type="match status" value="2"/>
</dbReference>
<dbReference type="SMART" id="SM00320">
    <property type="entry name" value="WD40"/>
    <property type="match status" value="9"/>
</dbReference>
<evidence type="ECO:0000313" key="10">
    <source>
        <dbReference type="Proteomes" id="UP001370758"/>
    </source>
</evidence>
<gene>
    <name evidence="9" type="ORF">TWF481_010630</name>
</gene>
<dbReference type="InterPro" id="IPR007111">
    <property type="entry name" value="NACHT_NTPase"/>
</dbReference>
<dbReference type="InterPro" id="IPR036322">
    <property type="entry name" value="WD40_repeat_dom_sf"/>
</dbReference>
<dbReference type="PROSITE" id="PS50082">
    <property type="entry name" value="WD_REPEATS_2"/>
    <property type="match status" value="1"/>
</dbReference>
<evidence type="ECO:0000256" key="3">
    <source>
        <dbReference type="ARBA" id="ARBA00038415"/>
    </source>
</evidence>
<reference evidence="9 10" key="1">
    <citation type="submission" date="2023-08" db="EMBL/GenBank/DDBJ databases">
        <authorList>
            <person name="Palmer J.M."/>
        </authorList>
    </citation>
    <scope>NUCLEOTIDE SEQUENCE [LARGE SCALE GENOMIC DNA]</scope>
    <source>
        <strain evidence="9 10">TWF481</strain>
    </source>
</reference>
<dbReference type="EMBL" id="JAVHJL010000007">
    <property type="protein sequence ID" value="KAK6500285.1"/>
    <property type="molecule type" value="Genomic_DNA"/>
</dbReference>
<comment type="caution">
    <text evidence="9">The sequence shown here is derived from an EMBL/GenBank/DDBJ whole genome shotgun (WGS) entry which is preliminary data.</text>
</comment>
<dbReference type="Gene3D" id="2.130.10.10">
    <property type="entry name" value="YVTN repeat-like/Quinoprotein amine dehydrogenase"/>
    <property type="match status" value="3"/>
</dbReference>
<dbReference type="Gene3D" id="3.40.50.300">
    <property type="entry name" value="P-loop containing nucleotide triphosphate hydrolases"/>
    <property type="match status" value="1"/>
</dbReference>
<proteinExistence type="inferred from homology"/>
<keyword evidence="1 6" id="KW-0853">WD repeat</keyword>
<feature type="coiled-coil region" evidence="7">
    <location>
        <begin position="28"/>
        <end position="94"/>
    </location>
</feature>
<dbReference type="PANTHER" id="PTHR22847:SF637">
    <property type="entry name" value="WD REPEAT DOMAIN 5B"/>
    <property type="match status" value="1"/>
</dbReference>
<dbReference type="InterPro" id="IPR056884">
    <property type="entry name" value="NPHP3-like_N"/>
</dbReference>
<dbReference type="SUPFAM" id="SSF52540">
    <property type="entry name" value="P-loop containing nucleoside triphosphate hydrolases"/>
    <property type="match status" value="1"/>
</dbReference>
<keyword evidence="2" id="KW-0677">Repeat</keyword>